<keyword evidence="3" id="KW-0249">Electron transport</keyword>
<reference evidence="9" key="2">
    <citation type="submission" date="2021-01" db="EMBL/GenBank/DDBJ databases">
        <authorList>
            <person name="Schikora-Tamarit M.A."/>
        </authorList>
    </citation>
    <scope>NUCLEOTIDE SEQUENCE</scope>
    <source>
        <strain evidence="9">NCAIM Y.01608</strain>
    </source>
</reference>
<dbReference type="GO" id="GO:0005737">
    <property type="term" value="C:cytoplasm"/>
    <property type="evidence" value="ECO:0007669"/>
    <property type="project" value="TreeGrafter"/>
</dbReference>
<dbReference type="NCBIfam" id="TIGR02180">
    <property type="entry name" value="GRX_euk"/>
    <property type="match status" value="1"/>
</dbReference>
<organism evidence="9 10">
    <name type="scientific">Ogataea polymorpha</name>
    <dbReference type="NCBI Taxonomy" id="460523"/>
    <lineage>
        <taxon>Eukaryota</taxon>
        <taxon>Fungi</taxon>
        <taxon>Dikarya</taxon>
        <taxon>Ascomycota</taxon>
        <taxon>Saccharomycotina</taxon>
        <taxon>Pichiomycetes</taxon>
        <taxon>Pichiales</taxon>
        <taxon>Pichiaceae</taxon>
        <taxon>Ogataea</taxon>
    </lineage>
</organism>
<dbReference type="Proteomes" id="UP000788993">
    <property type="component" value="Unassembled WGS sequence"/>
</dbReference>
<feature type="domain" description="Glutaredoxin" evidence="8">
    <location>
        <begin position="18"/>
        <end position="81"/>
    </location>
</feature>
<dbReference type="InterPro" id="IPR002109">
    <property type="entry name" value="Glutaredoxin"/>
</dbReference>
<evidence type="ECO:0000256" key="3">
    <source>
        <dbReference type="ARBA" id="ARBA00022982"/>
    </source>
</evidence>
<evidence type="ECO:0000259" key="8">
    <source>
        <dbReference type="Pfam" id="PF00462"/>
    </source>
</evidence>
<dbReference type="SUPFAM" id="SSF52833">
    <property type="entry name" value="Thioredoxin-like"/>
    <property type="match status" value="1"/>
</dbReference>
<evidence type="ECO:0000256" key="4">
    <source>
        <dbReference type="ARBA" id="ARBA00023157"/>
    </source>
</evidence>
<dbReference type="PROSITE" id="PS51354">
    <property type="entry name" value="GLUTAREDOXIN_2"/>
    <property type="match status" value="1"/>
</dbReference>
<dbReference type="InterPro" id="IPR011767">
    <property type="entry name" value="GLR_AS"/>
</dbReference>
<keyword evidence="10" id="KW-1185">Reference proteome</keyword>
<dbReference type="InterPro" id="IPR014025">
    <property type="entry name" value="Glutaredoxin_subgr"/>
</dbReference>
<evidence type="ECO:0000256" key="1">
    <source>
        <dbReference type="ARBA" id="ARBA00000217"/>
    </source>
</evidence>
<dbReference type="AlphaFoldDB" id="A0A9P8P196"/>
<dbReference type="GO" id="GO:0004602">
    <property type="term" value="F:glutathione peroxidase activity"/>
    <property type="evidence" value="ECO:0007669"/>
    <property type="project" value="UniProtKB-EC"/>
</dbReference>
<dbReference type="GO" id="GO:0004364">
    <property type="term" value="F:glutathione transferase activity"/>
    <property type="evidence" value="ECO:0007669"/>
    <property type="project" value="UniProtKB-EC"/>
</dbReference>
<dbReference type="GO" id="GO:0034599">
    <property type="term" value="P:cellular response to oxidative stress"/>
    <property type="evidence" value="ECO:0007669"/>
    <property type="project" value="TreeGrafter"/>
</dbReference>
<evidence type="ECO:0000256" key="5">
    <source>
        <dbReference type="ARBA" id="ARBA00023284"/>
    </source>
</evidence>
<evidence type="ECO:0000256" key="7">
    <source>
        <dbReference type="ARBA" id="ARBA00047960"/>
    </source>
</evidence>
<name>A0A9P8P196_9ASCO</name>
<reference evidence="9" key="1">
    <citation type="journal article" date="2021" name="Open Biol.">
        <title>Shared evolutionary footprints suggest mitochondrial oxidative damage underlies multiple complex I losses in fungi.</title>
        <authorList>
            <person name="Schikora-Tamarit M.A."/>
            <person name="Marcet-Houben M."/>
            <person name="Nosek J."/>
            <person name="Gabaldon T."/>
        </authorList>
    </citation>
    <scope>NUCLEOTIDE SEQUENCE</scope>
    <source>
        <strain evidence="9">NCAIM Y.01608</strain>
    </source>
</reference>
<keyword evidence="5" id="KW-0676">Redox-active center</keyword>
<gene>
    <name evidence="9" type="ORF">OGATHE_004692</name>
</gene>
<dbReference type="InterPro" id="IPR036249">
    <property type="entry name" value="Thioredoxin-like_sf"/>
</dbReference>
<comment type="caution">
    <text evidence="9">The sequence shown here is derived from an EMBL/GenBank/DDBJ whole genome shotgun (WGS) entry which is preliminary data.</text>
</comment>
<evidence type="ECO:0000256" key="6">
    <source>
        <dbReference type="ARBA" id="ARBA00035808"/>
    </source>
</evidence>
<dbReference type="GO" id="GO:0015038">
    <property type="term" value="F:glutathione disulfide oxidoreductase activity"/>
    <property type="evidence" value="ECO:0007669"/>
    <property type="project" value="TreeGrafter"/>
</dbReference>
<dbReference type="FunFam" id="3.40.30.10:FF:000026">
    <property type="entry name" value="Glutaredoxin 2"/>
    <property type="match status" value="1"/>
</dbReference>
<dbReference type="PRINTS" id="PR00160">
    <property type="entry name" value="GLUTAREDOXIN"/>
</dbReference>
<dbReference type="Gene3D" id="3.40.30.10">
    <property type="entry name" value="Glutaredoxin"/>
    <property type="match status" value="1"/>
</dbReference>
<dbReference type="InterPro" id="IPR011899">
    <property type="entry name" value="Glutaredoxin_euk/vir"/>
</dbReference>
<comment type="catalytic activity">
    <reaction evidence="6">
        <text>1-chloro-2,4-dinitrobenzene + glutathione = 2,4-dinitrophenyl-S-glutathione + chloride + H(+)</text>
        <dbReference type="Rhea" id="RHEA:51220"/>
        <dbReference type="ChEBI" id="CHEBI:15378"/>
        <dbReference type="ChEBI" id="CHEBI:17996"/>
        <dbReference type="ChEBI" id="CHEBI:34718"/>
        <dbReference type="ChEBI" id="CHEBI:57925"/>
        <dbReference type="ChEBI" id="CHEBI:133977"/>
        <dbReference type="EC" id="2.5.1.18"/>
    </reaction>
</comment>
<protein>
    <recommendedName>
        <fullName evidence="8">Glutaredoxin domain-containing protein</fullName>
    </recommendedName>
</protein>
<accession>A0A9P8P196</accession>
<dbReference type="PROSITE" id="PS00195">
    <property type="entry name" value="GLUTAREDOXIN_1"/>
    <property type="match status" value="1"/>
</dbReference>
<proteinExistence type="predicted"/>
<dbReference type="Pfam" id="PF00462">
    <property type="entry name" value="Glutaredoxin"/>
    <property type="match status" value="1"/>
</dbReference>
<dbReference type="EMBL" id="JAEUBD010001266">
    <property type="protein sequence ID" value="KAH3663116.1"/>
    <property type="molecule type" value="Genomic_DNA"/>
</dbReference>
<sequence>MSKEAIEKVQKLIASHKVFVASKTYCPYCSAAKRTLSSIVKNDLFIIELNTIEDGDEMQDALQEITGQRTVPNIFIGGEHIGGNSELQSLGESKLKEKLKKAGAI</sequence>
<dbReference type="PANTHER" id="PTHR45694:SF18">
    <property type="entry name" value="GLUTAREDOXIN-1-RELATED"/>
    <property type="match status" value="1"/>
</dbReference>
<dbReference type="PANTHER" id="PTHR45694">
    <property type="entry name" value="GLUTAREDOXIN 2"/>
    <property type="match status" value="1"/>
</dbReference>
<comment type="catalytic activity">
    <reaction evidence="1">
        <text>2 glutathione + H2O2 = glutathione disulfide + 2 H2O</text>
        <dbReference type="Rhea" id="RHEA:16833"/>
        <dbReference type="ChEBI" id="CHEBI:15377"/>
        <dbReference type="ChEBI" id="CHEBI:16240"/>
        <dbReference type="ChEBI" id="CHEBI:57925"/>
        <dbReference type="ChEBI" id="CHEBI:58297"/>
        <dbReference type="EC" id="1.11.1.9"/>
    </reaction>
</comment>
<comment type="catalytic activity">
    <reaction evidence="7">
        <text>RX + glutathione = an S-substituted glutathione + a halide anion + H(+)</text>
        <dbReference type="Rhea" id="RHEA:16437"/>
        <dbReference type="ChEBI" id="CHEBI:15378"/>
        <dbReference type="ChEBI" id="CHEBI:16042"/>
        <dbReference type="ChEBI" id="CHEBI:17792"/>
        <dbReference type="ChEBI" id="CHEBI:57925"/>
        <dbReference type="ChEBI" id="CHEBI:90779"/>
        <dbReference type="EC" id="2.5.1.18"/>
    </reaction>
</comment>
<evidence type="ECO:0000313" key="10">
    <source>
        <dbReference type="Proteomes" id="UP000788993"/>
    </source>
</evidence>
<dbReference type="CDD" id="cd03419">
    <property type="entry name" value="GRX_GRXh_1_2_like"/>
    <property type="match status" value="1"/>
</dbReference>
<evidence type="ECO:0000313" key="9">
    <source>
        <dbReference type="EMBL" id="KAH3663116.1"/>
    </source>
</evidence>
<keyword evidence="4" id="KW-1015">Disulfide bond</keyword>
<dbReference type="GO" id="GO:0005634">
    <property type="term" value="C:nucleus"/>
    <property type="evidence" value="ECO:0007669"/>
    <property type="project" value="TreeGrafter"/>
</dbReference>
<keyword evidence="2" id="KW-0813">Transport</keyword>
<evidence type="ECO:0000256" key="2">
    <source>
        <dbReference type="ARBA" id="ARBA00022448"/>
    </source>
</evidence>